<proteinExistence type="predicted"/>
<reference evidence="2 3" key="1">
    <citation type="journal article" date="2020" name="Microorganisms">
        <title>Reliable Identification of Environmental Pseudomonas Isolates Using the rpoD Gene.</title>
        <authorList>
            <consortium name="The Broad Institute Genome Sequencing Platform"/>
            <person name="Girard L."/>
            <person name="Lood C."/>
            <person name="Rokni-Zadeh H."/>
            <person name="van Noort V."/>
            <person name="Lavigne R."/>
            <person name="De Mot R."/>
        </authorList>
    </citation>
    <scope>NUCLEOTIDE SEQUENCE [LARGE SCALE GENOMIC DNA]</scope>
    <source>
        <strain evidence="2 3">SWRI196</strain>
    </source>
</reference>
<feature type="chain" id="PRO_5045242591" evidence="1">
    <location>
        <begin position="21"/>
        <end position="157"/>
    </location>
</feature>
<organism evidence="2 3">
    <name type="scientific">Pseudomonas tehranensis</name>
    <dbReference type="NCBI Taxonomy" id="2745502"/>
    <lineage>
        <taxon>Bacteria</taxon>
        <taxon>Pseudomonadati</taxon>
        <taxon>Pseudomonadota</taxon>
        <taxon>Gammaproteobacteria</taxon>
        <taxon>Pseudomonadales</taxon>
        <taxon>Pseudomonadaceae</taxon>
        <taxon>Pseudomonas</taxon>
    </lineage>
</organism>
<sequence>MKIGLACTVMVCAIAGSALGGQLTEKVDRFKGTKTLSWESFRDQDRGYSFNVYAHFSTAAADSAPYGYYSLLVPPRGTESFAACHQNHWLVDGIPAPELEAAYSTPGQAQIFRSTLTRQTLEKISRAKTVEFKICNTEGSVSASDLDGLRQLLDATN</sequence>
<feature type="signal peptide" evidence="1">
    <location>
        <begin position="1"/>
        <end position="20"/>
    </location>
</feature>
<evidence type="ECO:0000313" key="2">
    <source>
        <dbReference type="EMBL" id="MBC3345408.1"/>
    </source>
</evidence>
<dbReference type="Proteomes" id="UP000617171">
    <property type="component" value="Unassembled WGS sequence"/>
</dbReference>
<dbReference type="RefSeq" id="WP_186653585.1">
    <property type="nucleotide sequence ID" value="NZ_JABWQV010000003.1"/>
</dbReference>
<keyword evidence="1" id="KW-0732">Signal</keyword>
<keyword evidence="3" id="KW-1185">Reference proteome</keyword>
<name>A0ABR6ULD3_9PSED</name>
<dbReference type="EMBL" id="JABWQV010000003">
    <property type="protein sequence ID" value="MBC3345408.1"/>
    <property type="molecule type" value="Genomic_DNA"/>
</dbReference>
<evidence type="ECO:0000313" key="3">
    <source>
        <dbReference type="Proteomes" id="UP000617171"/>
    </source>
</evidence>
<accession>A0ABR6ULD3</accession>
<protein>
    <submittedName>
        <fullName evidence="2">Uncharacterized protein</fullName>
    </submittedName>
</protein>
<evidence type="ECO:0000256" key="1">
    <source>
        <dbReference type="SAM" id="SignalP"/>
    </source>
</evidence>
<comment type="caution">
    <text evidence="2">The sequence shown here is derived from an EMBL/GenBank/DDBJ whole genome shotgun (WGS) entry which is preliminary data.</text>
</comment>
<gene>
    <name evidence="2" type="ORF">HU811_02010</name>
</gene>